<feature type="disulfide bond" evidence="28">
    <location>
        <begin position="556"/>
        <end position="565"/>
    </location>
</feature>
<dbReference type="GO" id="GO:0005737">
    <property type="term" value="C:cytoplasm"/>
    <property type="evidence" value="ECO:0007669"/>
    <property type="project" value="UniProtKB-SubCell"/>
</dbReference>
<feature type="domain" description="EGF-like" evidence="32">
    <location>
        <begin position="413"/>
        <end position="449"/>
    </location>
</feature>
<feature type="compositionally biased region" description="Polar residues" evidence="29">
    <location>
        <begin position="1538"/>
        <end position="1551"/>
    </location>
</feature>
<evidence type="ECO:0000256" key="18">
    <source>
        <dbReference type="ARBA" id="ARBA00022989"/>
    </source>
</evidence>
<dbReference type="GO" id="GO:0007411">
    <property type="term" value="P:axon guidance"/>
    <property type="evidence" value="ECO:0007669"/>
    <property type="project" value="TreeGrafter"/>
</dbReference>
<keyword evidence="13" id="KW-0677">Repeat</keyword>
<dbReference type="SUPFAM" id="SSF57184">
    <property type="entry name" value="Growth factor receptor domain"/>
    <property type="match status" value="1"/>
</dbReference>
<dbReference type="SMART" id="SM00248">
    <property type="entry name" value="ANK"/>
    <property type="match status" value="7"/>
</dbReference>
<keyword evidence="16" id="KW-0832">Ubl conjugation</keyword>
<keyword evidence="15" id="KW-0106">Calcium</keyword>
<dbReference type="FunFam" id="2.10.25.10:FF:000368">
    <property type="entry name" value="Delta-like 3 (Drosophila), isoform CRA_b"/>
    <property type="match status" value="1"/>
</dbReference>
<feature type="disulfide bond" evidence="28">
    <location>
        <begin position="401"/>
        <end position="410"/>
    </location>
</feature>
<keyword evidence="6" id="KW-0217">Developmental protein</keyword>
<evidence type="ECO:0000256" key="13">
    <source>
        <dbReference type="ARBA" id="ARBA00022737"/>
    </source>
</evidence>
<feature type="disulfide bond" evidence="28">
    <location>
        <begin position="224"/>
        <end position="234"/>
    </location>
</feature>
<dbReference type="GO" id="GO:0005576">
    <property type="term" value="C:extracellular region"/>
    <property type="evidence" value="ECO:0007669"/>
    <property type="project" value="UniProtKB-SubCell"/>
</dbReference>
<evidence type="ECO:0000256" key="12">
    <source>
        <dbReference type="ARBA" id="ARBA00022729"/>
    </source>
</evidence>
<dbReference type="FunFam" id="2.10.25.10:FF:000425">
    <property type="entry name" value="Eyes shut homolog"/>
    <property type="match status" value="1"/>
</dbReference>
<feature type="disulfide bond" evidence="28">
    <location>
        <begin position="339"/>
        <end position="349"/>
    </location>
</feature>
<dbReference type="GO" id="GO:0007219">
    <property type="term" value="P:Notch signaling pathway"/>
    <property type="evidence" value="ECO:0007669"/>
    <property type="project" value="UniProtKB-KW"/>
</dbReference>
<evidence type="ECO:0000256" key="19">
    <source>
        <dbReference type="ARBA" id="ARBA00023015"/>
    </source>
</evidence>
<feature type="disulfide bond" evidence="28">
    <location>
        <begin position="500"/>
        <end position="517"/>
    </location>
</feature>
<organism evidence="34 35">
    <name type="scientific">Biomphalaria glabrata</name>
    <name type="common">Bloodfluke planorb</name>
    <name type="synonym">Freshwater snail</name>
    <dbReference type="NCBI Taxonomy" id="6526"/>
    <lineage>
        <taxon>Eukaryota</taxon>
        <taxon>Metazoa</taxon>
        <taxon>Spiralia</taxon>
        <taxon>Lophotrochozoa</taxon>
        <taxon>Mollusca</taxon>
        <taxon>Gastropoda</taxon>
        <taxon>Heterobranchia</taxon>
        <taxon>Euthyneura</taxon>
        <taxon>Panpulmonata</taxon>
        <taxon>Hygrophila</taxon>
        <taxon>Lymnaeoidea</taxon>
        <taxon>Planorbidae</taxon>
        <taxon>Biomphalaria</taxon>
    </lineage>
</organism>
<keyword evidence="7" id="KW-1003">Cell membrane</keyword>
<feature type="domain" description="EGF-like" evidence="32">
    <location>
        <begin position="374"/>
        <end position="411"/>
    </location>
</feature>
<feature type="domain" description="EGF-like" evidence="32">
    <location>
        <begin position="491"/>
        <end position="529"/>
    </location>
</feature>
<keyword evidence="25" id="KW-0325">Glycoprotein</keyword>
<feature type="domain" description="EGF-like" evidence="32">
    <location>
        <begin position="67"/>
        <end position="104"/>
    </location>
</feature>
<protein>
    <submittedName>
        <fullName evidence="35">Neurogenic locus Notch protein-like</fullName>
    </submittedName>
</protein>
<dbReference type="SMART" id="SM00004">
    <property type="entry name" value="NL"/>
    <property type="match status" value="3"/>
</dbReference>
<dbReference type="Gene3D" id="1.25.40.20">
    <property type="entry name" value="Ankyrin repeat-containing domain"/>
    <property type="match status" value="1"/>
</dbReference>
<dbReference type="SUPFAM" id="SSF48403">
    <property type="entry name" value="Ankyrin repeat"/>
    <property type="match status" value="1"/>
</dbReference>
<feature type="domain" description="EGF-like" evidence="32">
    <location>
        <begin position="30"/>
        <end position="65"/>
    </location>
</feature>
<keyword evidence="23" id="KW-0010">Activator</keyword>
<keyword evidence="8" id="KW-0963">Cytoplasm</keyword>
<dbReference type="GO" id="GO:0009986">
    <property type="term" value="C:cell surface"/>
    <property type="evidence" value="ECO:0007669"/>
    <property type="project" value="TreeGrafter"/>
</dbReference>
<keyword evidence="26" id="KW-0539">Nucleus</keyword>
<dbReference type="Gene3D" id="3.30.70.3310">
    <property type="match status" value="1"/>
</dbReference>
<dbReference type="PROSITE" id="PS50026">
    <property type="entry name" value="EGF_3"/>
    <property type="match status" value="15"/>
</dbReference>
<dbReference type="InterPro" id="IPR001881">
    <property type="entry name" value="EGF-like_Ca-bd_dom"/>
</dbReference>
<keyword evidence="10 28" id="KW-0245">EGF-like domain</keyword>
<evidence type="ECO:0000256" key="28">
    <source>
        <dbReference type="PROSITE-ProRule" id="PRU00076"/>
    </source>
</evidence>
<evidence type="ECO:0000256" key="5">
    <source>
        <dbReference type="ARBA" id="ARBA00005847"/>
    </source>
</evidence>
<evidence type="ECO:0000256" key="4">
    <source>
        <dbReference type="ARBA" id="ARBA00004613"/>
    </source>
</evidence>
<dbReference type="InterPro" id="IPR018097">
    <property type="entry name" value="EGF_Ca-bd_CS"/>
</dbReference>
<dbReference type="Pfam" id="PF00008">
    <property type="entry name" value="EGF"/>
    <property type="match status" value="7"/>
</dbReference>
<feature type="disulfide bond" evidence="28">
    <location>
        <begin position="284"/>
        <end position="293"/>
    </location>
</feature>
<evidence type="ECO:0000256" key="17">
    <source>
        <dbReference type="ARBA" id="ARBA00022976"/>
    </source>
</evidence>
<evidence type="ECO:0000256" key="30">
    <source>
        <dbReference type="SAM" id="Phobius"/>
    </source>
</evidence>
<evidence type="ECO:0000256" key="25">
    <source>
        <dbReference type="ARBA" id="ARBA00023180"/>
    </source>
</evidence>
<dbReference type="PRINTS" id="PR00010">
    <property type="entry name" value="EGFBLOOD"/>
</dbReference>
<dbReference type="FunFam" id="2.10.25.10:FF:000100">
    <property type="entry name" value="neurogenic locus notch homolog protein 3"/>
    <property type="match status" value="1"/>
</dbReference>
<feature type="disulfide bond" evidence="28">
    <location>
        <begin position="94"/>
        <end position="103"/>
    </location>
</feature>
<evidence type="ECO:0000256" key="1">
    <source>
        <dbReference type="ARBA" id="ARBA00004123"/>
    </source>
</evidence>
<feature type="disulfide bond" evidence="28">
    <location>
        <begin position="477"/>
        <end position="486"/>
    </location>
</feature>
<comment type="similarity">
    <text evidence="5">Belongs to the NOTCH family.</text>
</comment>
<keyword evidence="19" id="KW-0805">Transcription regulation</keyword>
<evidence type="ECO:0000256" key="2">
    <source>
        <dbReference type="ARBA" id="ARBA00004251"/>
    </source>
</evidence>
<dbReference type="PROSITE" id="PS01186">
    <property type="entry name" value="EGF_2"/>
    <property type="match status" value="5"/>
</dbReference>
<evidence type="ECO:0000256" key="22">
    <source>
        <dbReference type="ARBA" id="ARBA00023157"/>
    </source>
</evidence>
<dbReference type="SUPFAM" id="SSF57196">
    <property type="entry name" value="EGF/Laminin"/>
    <property type="match status" value="10"/>
</dbReference>
<keyword evidence="21 30" id="KW-0472">Membrane</keyword>
<dbReference type="PROSITE" id="PS50088">
    <property type="entry name" value="ANK_REPEAT"/>
    <property type="match status" value="4"/>
</dbReference>
<feature type="disulfide bond" evidence="28">
    <location>
        <begin position="439"/>
        <end position="448"/>
    </location>
</feature>
<dbReference type="CDD" id="cd00054">
    <property type="entry name" value="EGF_CA"/>
    <property type="match status" value="12"/>
</dbReference>
<feature type="disulfide bond" evidence="28">
    <location>
        <begin position="594"/>
        <end position="603"/>
    </location>
</feature>
<keyword evidence="12 31" id="KW-0732">Signal</keyword>
<evidence type="ECO:0000256" key="7">
    <source>
        <dbReference type="ARBA" id="ARBA00022475"/>
    </source>
</evidence>
<keyword evidence="17" id="KW-0914">Notch signaling pathway</keyword>
<dbReference type="FunFam" id="2.10.25.10:FF:000012">
    <property type="entry name" value="Delta-like protein"/>
    <property type="match status" value="1"/>
</dbReference>
<dbReference type="PRINTS" id="PR01983">
    <property type="entry name" value="NOTCH"/>
</dbReference>
<dbReference type="Pfam" id="PF00023">
    <property type="entry name" value="Ank"/>
    <property type="match status" value="1"/>
</dbReference>
<dbReference type="Gene3D" id="3.30.300.320">
    <property type="match status" value="1"/>
</dbReference>
<dbReference type="GO" id="GO:0005886">
    <property type="term" value="C:plasma membrane"/>
    <property type="evidence" value="ECO:0007669"/>
    <property type="project" value="UniProtKB-SubCell"/>
</dbReference>
<dbReference type="InterPro" id="IPR000742">
    <property type="entry name" value="EGF"/>
</dbReference>
<feature type="disulfide bond" evidence="28">
    <location>
        <begin position="519"/>
        <end position="528"/>
    </location>
</feature>
<dbReference type="PROSITE" id="PS00022">
    <property type="entry name" value="EGF_1"/>
    <property type="match status" value="13"/>
</dbReference>
<evidence type="ECO:0000256" key="8">
    <source>
        <dbReference type="ARBA" id="ARBA00022490"/>
    </source>
</evidence>
<keyword evidence="11 30" id="KW-0812">Transmembrane</keyword>
<evidence type="ECO:0000259" key="33">
    <source>
        <dbReference type="PROSITE" id="PS50258"/>
    </source>
</evidence>
<evidence type="ECO:0000256" key="21">
    <source>
        <dbReference type="ARBA" id="ARBA00023136"/>
    </source>
</evidence>
<feature type="signal peptide" evidence="31">
    <location>
        <begin position="1"/>
        <end position="29"/>
    </location>
</feature>
<feature type="repeat" description="ANK" evidence="27">
    <location>
        <begin position="1132"/>
        <end position="1155"/>
    </location>
</feature>
<feature type="repeat" description="ANK" evidence="27">
    <location>
        <begin position="1099"/>
        <end position="1131"/>
    </location>
</feature>
<feature type="domain" description="LNR" evidence="33">
    <location>
        <begin position="735"/>
        <end position="772"/>
    </location>
</feature>
<evidence type="ECO:0000256" key="3">
    <source>
        <dbReference type="ARBA" id="ARBA00004496"/>
    </source>
</evidence>
<dbReference type="Pfam" id="PF00066">
    <property type="entry name" value="Notch"/>
    <property type="match status" value="3"/>
</dbReference>
<dbReference type="InterPro" id="IPR009030">
    <property type="entry name" value="Growth_fac_rcpt_cys_sf"/>
</dbReference>
<dbReference type="Proteomes" id="UP001165740">
    <property type="component" value="Chromosome 9"/>
</dbReference>
<dbReference type="PROSITE" id="PS50258">
    <property type="entry name" value="LNR"/>
    <property type="match status" value="2"/>
</dbReference>
<sequence>MINRSGLTMMKVVLVSLATFTLCVSPSYCQDACMSQPCQNNGECKPMEGTFECRCPKGITGNLCDIDIDECASNPCRNGGRCTQTTVNNYTCNCPISFTGQNCDTYIDHCMPNPCRYSKCINLEKGYQCDCFFDFVHFNETHCLPTNNCSTNICRNGKCIQDTKSYKPSCQCFGGYFGEFCDKEKCSSNPCQNGGTCQNFKNNYTCHCAVGYSGPLCETVIDHCASKPCIHGQCFNSHDRYDCKCDTNYTGDNCERNVCDPNPCNNSARCIPYENSYRQYMCICSPEYYGVNCEKPQRNYCDYKPCGDRGNCTGNLTSYECHCNKGFQGKQCEEKRNYCHPNPCNNGTCANLSNGRGYKCMCFEGFTGSTCQQDVNECSALNPCSNNAVCINDIGGFHCQCPQGFSGTLCDQRDIHCFENTCINNGSCFDQFNGYTCKCPKFYTGSNCHYKIEPCDKKPCMNGGTCFYTGDGFKCKCPPGFTGPRCECKTTDQLCRPNNCDIIGTQIYQPVVDGYKCICTSHWSGQYCNTSVDCDTITCHNGGTCEDSQYGAACICPVGYFGEHCENQMSKCYPNPCLNQGTCTEKNNNYMCSCPDWATGENCKTQVYLSCDTSPCLNGGSCVLRDGSYVCDCPKYWTGYKCQDPLRLVSQICLDNKCMEKGNNGVCDQECNYEECLYDNTECSFGMIPWQNCTQRTAKGKSCSQAFDDGICNQECYTANCLFDGYDCDPPAEECRYKNYCETYYSNSQCDSGCNNAACGWDGLDCEQDQQDVFEGSIFIIIAKRPEDFEKMKTEFLYMISHLVQAAVRIRKHSKDEMANVINSSSLTMRDGMTVGVFLEVQKSGCYKQSQAKCFISSENVAQFIAEAMRTRSPDPKFDVLHVGAVKVLPPATEETDKKYMLMMAIFMVFVTSLIFIIMGMVLLRQKRARGITWFPENFKQNLADVSSSKLIGKDSQNTTLEMKRMYVDHTTPPPSNQGSMEDVDDDDSPKAKKMKVNRVESVDFDQVWKQEHLYVTSTALTPLHGLDIIPFDVNLKGPDGYTPLMLAAIRGSGLGEEDENNLGSLSSDVTDNDNSTTTDVMTHLISQGAAINAQTDRTNETALHLAARYSRADAAKLLLDAGADPNATDCNGRTPLHSAVAADATGVFQLLLRNRSTNLNARMHCGTTALMLACRLSIEDTVEELIAADIDLEASDNNGKTALHWAASVNNVSALMTLLKHQANRDAQTAKEETPLFLASREGALESVRTLLDCYANRDLSDHMDRLPKDIALERRHLEIVDLLDNYKVAPPPTADLYNNVVSHKQPGFVQGQQIRQTKSKSRKKLPVGSDAVYQNSSIGKNSKAKKTKVEAETKEKLQQHQRTTQLLGKASQSGQQEFVPSPKVNIISSRNGYPLLTTANLSTGQQVLPLDFTNWKLYNHNLQPLQITVGHEQVKGNAISHVVDSITSVATTPIITVQKQMSGREILPFPPDVILQQTNCQQAPIQQMSLPASHFNKSPIQLVQTVAESPHHLAVTSYQLEHLLTPSPDSCGHWSSPRSTNSEMSDNTTSPYELLSQVYSANFAPETLYY</sequence>
<evidence type="ECO:0000256" key="9">
    <source>
        <dbReference type="ARBA" id="ARBA00022525"/>
    </source>
</evidence>
<evidence type="ECO:0000256" key="15">
    <source>
        <dbReference type="ARBA" id="ARBA00022837"/>
    </source>
</evidence>
<evidence type="ECO:0000256" key="31">
    <source>
        <dbReference type="SAM" id="SignalP"/>
    </source>
</evidence>
<dbReference type="InterPro" id="IPR000800">
    <property type="entry name" value="Notch_dom"/>
</dbReference>
<comment type="caution">
    <text evidence="28">Lacks conserved residue(s) required for the propagation of feature annotation.</text>
</comment>
<feature type="chain" id="PRO_5040853878" evidence="31">
    <location>
        <begin position="30"/>
        <end position="1572"/>
    </location>
</feature>
<keyword evidence="18 30" id="KW-1133">Transmembrane helix</keyword>
<feature type="domain" description="EGF-like" evidence="32">
    <location>
        <begin position="530"/>
        <end position="566"/>
    </location>
</feature>
<evidence type="ECO:0000256" key="10">
    <source>
        <dbReference type="ARBA" id="ARBA00022536"/>
    </source>
</evidence>
<feature type="disulfide bond" evidence="28">
    <location>
        <begin position="633"/>
        <end position="642"/>
    </location>
</feature>
<name>A0A9W3BBM3_BIOGL</name>
<evidence type="ECO:0000256" key="6">
    <source>
        <dbReference type="ARBA" id="ARBA00022473"/>
    </source>
</evidence>
<dbReference type="FunFam" id="2.10.25.10:FF:000151">
    <property type="entry name" value="FAT atypical cadherin 4"/>
    <property type="match status" value="1"/>
</dbReference>
<feature type="domain" description="LNR" evidence="33">
    <location>
        <begin position="642"/>
        <end position="692"/>
    </location>
</feature>
<dbReference type="PROSITE" id="PS50297">
    <property type="entry name" value="ANK_REP_REGION"/>
    <property type="match status" value="3"/>
</dbReference>
<dbReference type="SMART" id="SM00181">
    <property type="entry name" value="EGF"/>
    <property type="match status" value="16"/>
</dbReference>
<feature type="domain" description="EGF-like" evidence="32">
    <location>
        <begin position="297"/>
        <end position="333"/>
    </location>
</feature>
<evidence type="ECO:0000259" key="32">
    <source>
        <dbReference type="PROSITE" id="PS50026"/>
    </source>
</evidence>
<evidence type="ECO:0000313" key="34">
    <source>
        <dbReference type="Proteomes" id="UP001165740"/>
    </source>
</evidence>
<feature type="repeat" description="ANK" evidence="27">
    <location>
        <begin position="1199"/>
        <end position="1231"/>
    </location>
</feature>
<evidence type="ECO:0000256" key="26">
    <source>
        <dbReference type="ARBA" id="ARBA00023242"/>
    </source>
</evidence>
<proteinExistence type="inferred from homology"/>
<keyword evidence="20 27" id="KW-0040">ANK repeat</keyword>
<keyword evidence="34" id="KW-1185">Reference proteome</keyword>
<evidence type="ECO:0000256" key="27">
    <source>
        <dbReference type="PROSITE-ProRule" id="PRU00023"/>
    </source>
</evidence>
<keyword evidence="24" id="KW-0804">Transcription</keyword>
<dbReference type="SMART" id="SM00179">
    <property type="entry name" value="EGF_CA"/>
    <property type="match status" value="14"/>
</dbReference>
<feature type="domain" description="EGF-like" evidence="32">
    <location>
        <begin position="335"/>
        <end position="372"/>
    </location>
</feature>
<feature type="domain" description="EGF-like" evidence="32">
    <location>
        <begin position="607"/>
        <end position="643"/>
    </location>
</feature>
<dbReference type="GO" id="GO:0005509">
    <property type="term" value="F:calcium ion binding"/>
    <property type="evidence" value="ECO:0007669"/>
    <property type="project" value="InterPro"/>
</dbReference>
<keyword evidence="9" id="KW-0964">Secreted</keyword>
<evidence type="ECO:0000256" key="29">
    <source>
        <dbReference type="SAM" id="MobiDB-lite"/>
    </source>
</evidence>
<feature type="domain" description="EGF-like" evidence="32">
    <location>
        <begin position="220"/>
        <end position="252"/>
    </location>
</feature>
<keyword evidence="14" id="KW-0221">Differentiation</keyword>
<dbReference type="GO" id="GO:0005634">
    <property type="term" value="C:nucleus"/>
    <property type="evidence" value="ECO:0007669"/>
    <property type="project" value="UniProtKB-SubCell"/>
</dbReference>
<dbReference type="OrthoDB" id="283575at2759"/>
<feature type="repeat" description="ANK" evidence="27">
    <location>
        <begin position="1232"/>
        <end position="1264"/>
    </location>
</feature>
<dbReference type="Pfam" id="PF12796">
    <property type="entry name" value="Ank_2"/>
    <property type="match status" value="1"/>
</dbReference>
<dbReference type="Pfam" id="PF06816">
    <property type="entry name" value="NOD"/>
    <property type="match status" value="1"/>
</dbReference>
<feature type="disulfide bond" evidence="28">
    <location>
        <begin position="208"/>
        <end position="217"/>
    </location>
</feature>
<dbReference type="PANTHER" id="PTHR45836:SF23">
    <property type="entry name" value="NEUROGENIC LOCUS NOTCH HOMOLOG PROTEIN 1"/>
    <property type="match status" value="1"/>
</dbReference>
<feature type="disulfide bond" evidence="28">
    <location>
        <begin position="149"/>
        <end position="159"/>
    </location>
</feature>
<feature type="domain" description="EGF-like" evidence="32">
    <location>
        <begin position="182"/>
        <end position="218"/>
    </location>
</feature>
<dbReference type="GO" id="GO:0043235">
    <property type="term" value="C:receptor complex"/>
    <property type="evidence" value="ECO:0007669"/>
    <property type="project" value="TreeGrafter"/>
</dbReference>
<feature type="region of interest" description="Disordered" evidence="29">
    <location>
        <begin position="1531"/>
        <end position="1551"/>
    </location>
</feature>
<gene>
    <name evidence="35" type="primary">LOC106075188</name>
</gene>
<dbReference type="PANTHER" id="PTHR45836">
    <property type="entry name" value="SLIT HOMOLOG"/>
    <property type="match status" value="1"/>
</dbReference>
<dbReference type="PROSITE" id="PS00010">
    <property type="entry name" value="ASX_HYDROXYL"/>
    <property type="match status" value="4"/>
</dbReference>
<feature type="disulfide bond" evidence="28">
    <location>
        <begin position="55"/>
        <end position="64"/>
    </location>
</feature>
<evidence type="ECO:0000313" key="35">
    <source>
        <dbReference type="RefSeq" id="XP_055896836.1"/>
    </source>
</evidence>
<keyword evidence="22 28" id="KW-1015">Disulfide bond</keyword>
<dbReference type="InterPro" id="IPR051355">
    <property type="entry name" value="Notch/Slit_guidance"/>
</dbReference>
<evidence type="ECO:0000256" key="20">
    <source>
        <dbReference type="ARBA" id="ARBA00023043"/>
    </source>
</evidence>
<feature type="disulfide bond" evidence="28">
    <location>
        <begin position="323"/>
        <end position="332"/>
    </location>
</feature>
<dbReference type="InterPro" id="IPR035993">
    <property type="entry name" value="Notch-like_dom_sf"/>
</dbReference>
<dbReference type="Pfam" id="PF12661">
    <property type="entry name" value="hEGF"/>
    <property type="match status" value="3"/>
</dbReference>
<evidence type="ECO:0000256" key="16">
    <source>
        <dbReference type="ARBA" id="ARBA00022843"/>
    </source>
</evidence>
<evidence type="ECO:0000256" key="14">
    <source>
        <dbReference type="ARBA" id="ARBA00022782"/>
    </source>
</evidence>
<feature type="domain" description="EGF-like" evidence="32">
    <location>
        <begin position="145"/>
        <end position="179"/>
    </location>
</feature>
<dbReference type="InterPro" id="IPR002110">
    <property type="entry name" value="Ankyrin_rpt"/>
</dbReference>
<feature type="domain" description="EGF-like" evidence="32">
    <location>
        <begin position="255"/>
        <end position="294"/>
    </location>
</feature>
<evidence type="ECO:0000256" key="24">
    <source>
        <dbReference type="ARBA" id="ARBA00023163"/>
    </source>
</evidence>
<dbReference type="SUPFAM" id="SSF90193">
    <property type="entry name" value="Notch domain"/>
    <property type="match status" value="3"/>
</dbReference>
<dbReference type="PROSITE" id="PS01187">
    <property type="entry name" value="EGF_CA"/>
    <property type="match status" value="1"/>
</dbReference>
<feature type="region of interest" description="Disordered" evidence="29">
    <location>
        <begin position="968"/>
        <end position="992"/>
    </location>
</feature>
<dbReference type="InterPro" id="IPR010660">
    <property type="entry name" value="Notch_NOD_dom"/>
</dbReference>
<feature type="domain" description="EGF-like" evidence="32">
    <location>
        <begin position="568"/>
        <end position="604"/>
    </location>
</feature>
<feature type="domain" description="EGF-like" evidence="32">
    <location>
        <begin position="451"/>
        <end position="487"/>
    </location>
</feature>
<dbReference type="RefSeq" id="XP_055896836.1">
    <property type="nucleotide sequence ID" value="XM_056040861.1"/>
</dbReference>
<dbReference type="Gene3D" id="2.10.25.10">
    <property type="entry name" value="Laminin"/>
    <property type="match status" value="14"/>
</dbReference>
<evidence type="ECO:0000256" key="23">
    <source>
        <dbReference type="ARBA" id="ARBA00023159"/>
    </source>
</evidence>
<reference evidence="35" key="1">
    <citation type="submission" date="2025-08" db="UniProtKB">
        <authorList>
            <consortium name="RefSeq"/>
        </authorList>
    </citation>
    <scope>IDENTIFICATION</scope>
</reference>
<comment type="subcellular location">
    <subcellularLocation>
        <location evidence="2">Cell membrane</location>
        <topology evidence="2">Single-pass type I membrane protein</topology>
    </subcellularLocation>
    <subcellularLocation>
        <location evidence="3">Cytoplasm</location>
    </subcellularLocation>
    <subcellularLocation>
        <location evidence="1">Nucleus</location>
    </subcellularLocation>
    <subcellularLocation>
        <location evidence="4">Secreted</location>
    </subcellularLocation>
</comment>
<dbReference type="GeneID" id="106075188"/>
<evidence type="ECO:0000256" key="11">
    <source>
        <dbReference type="ARBA" id="ARBA00022692"/>
    </source>
</evidence>
<dbReference type="FunFam" id="3.30.300.320:FF:000001">
    <property type="entry name" value="Neurogenic locus notch 1"/>
    <property type="match status" value="1"/>
</dbReference>
<accession>A0A9W3BBM3</accession>
<dbReference type="InterPro" id="IPR000152">
    <property type="entry name" value="EGF-type_Asp/Asn_hydroxyl_site"/>
</dbReference>
<dbReference type="InterPro" id="IPR036770">
    <property type="entry name" value="Ankyrin_rpt-contain_sf"/>
</dbReference>
<dbReference type="InterPro" id="IPR013032">
    <property type="entry name" value="EGF-like_CS"/>
</dbReference>
<feature type="disulfide bond" evidence="28">
    <location>
        <begin position="362"/>
        <end position="371"/>
    </location>
</feature>
<feature type="transmembrane region" description="Helical" evidence="30">
    <location>
        <begin position="900"/>
        <end position="924"/>
    </location>
</feature>
<dbReference type="OMA" id="ACPQVHT"/>